<keyword evidence="3" id="KW-0489">Methyltransferase</keyword>
<dbReference type="Pfam" id="PF00856">
    <property type="entry name" value="SET"/>
    <property type="match status" value="1"/>
</dbReference>
<keyword evidence="4" id="KW-1185">Reference proteome</keyword>
<evidence type="ECO:0000313" key="4">
    <source>
        <dbReference type="Proteomes" id="UP000186817"/>
    </source>
</evidence>
<feature type="region of interest" description="Disordered" evidence="1">
    <location>
        <begin position="100"/>
        <end position="124"/>
    </location>
</feature>
<dbReference type="OrthoDB" id="1028014at2759"/>
<dbReference type="CDD" id="cd20071">
    <property type="entry name" value="SET_SMYD"/>
    <property type="match status" value="1"/>
</dbReference>
<feature type="region of interest" description="Disordered" evidence="1">
    <location>
        <begin position="219"/>
        <end position="254"/>
    </location>
</feature>
<evidence type="ECO:0000256" key="1">
    <source>
        <dbReference type="SAM" id="MobiDB-lite"/>
    </source>
</evidence>
<dbReference type="InterPro" id="IPR046341">
    <property type="entry name" value="SET_dom_sf"/>
</dbReference>
<dbReference type="GO" id="GO:0032259">
    <property type="term" value="P:methylation"/>
    <property type="evidence" value="ECO:0007669"/>
    <property type="project" value="UniProtKB-KW"/>
</dbReference>
<dbReference type="Gene3D" id="2.170.270.10">
    <property type="entry name" value="SET domain"/>
    <property type="match status" value="1"/>
</dbReference>
<comment type="caution">
    <text evidence="3">The sequence shown here is derived from an EMBL/GenBank/DDBJ whole genome shotgun (WGS) entry which is preliminary data.</text>
</comment>
<keyword evidence="3" id="KW-0808">Transferase</keyword>
<feature type="region of interest" description="Disordered" evidence="1">
    <location>
        <begin position="2190"/>
        <end position="2228"/>
    </location>
</feature>
<dbReference type="EMBL" id="LSRX01000344">
    <property type="protein sequence ID" value="OLP99946.1"/>
    <property type="molecule type" value="Genomic_DNA"/>
</dbReference>
<proteinExistence type="predicted"/>
<feature type="compositionally biased region" description="Acidic residues" evidence="1">
    <location>
        <begin position="136"/>
        <end position="153"/>
    </location>
</feature>
<sequence length="2244" mass="248758">MALGDVSFCYCLSGAEPVPVCGWVVDCPDDEVVLGTSQELTQLENSAVGKAGEVTVRFVRVPASAVTEAAPASWKGLKAKDIPSYKACVTTWAKVKGTDLGSSEAELPRRAKASRAQPRRATLNEDLEKLRRLYAAEEDEEDTDEEGDFEEDLPSGRARASSSFLPPGGRERVSKKGPSKQREDSPDLRKALVKGLASGQSPSDLMPAMMMALLLDKDRSKDRKKSHEDRDDLGILGGSDSDDSGIEGDSKSKGMRAVASLNKLHKQIQSKPRRICELFEKEVIEDLGIVRGQAWTVKDYVRKQHWGKFKGIFRCAMMDVAVYEYLRNNQPEIAAAQVVQNLKAKMQSVLAGGDWSAAWLLTGLADPIAKREFGGSKEEMAVVSGYVEALAKLQKRVKEVQSSRSHGDEEEAGGVVQHPILASRTLNSSFYDYFVWFSGVQGLRLERSGTDIPLFPCMLPYPEAVVTEGEAMEEGQVCEWWSKAFVNTFLAWGNFVTLGCPRPGGSAYEPRVGYLSIEGIRARADKLLGEVREFVCLDLVLGRLSCDGKKGAIDALISKVQCTVGASYFKQFGQVDGGVVGSALPVSAARVAIPKKAGTADPCDWLDPEKAQTLQHLEEYRLPEHLWSDVVRACHRVPPEEESLLARRLLEADMATLVPDRELPRIRAGELMPGGLFCVAKNQTEDRLIFDRRPENRTMERLRWARLPAGSCFCRMLLRSDQFVRGSGDDLRTYYYMLKLPENWVRYNAVGRQVDRALVAEFGGDPNISYRLCFRVLGMGDLNACDVAQAVHEAVLRKHGVLDPAHTLHYGEHVPDSDFWDGAYLDDLLIAQKITLPYDIPLDGSFEPPSAQVDDKDFQQVTAAEGAYKAAGLERAVHKAFRFEPRFRAWGAEVDGIQGRVSTPLDVRRQVWMLLMKIVTGGWCSREVLQKVIGHLAFIFQYRREFYSLQHHVYRYLDRMPPGKWVPLPGYLLDELRSCSLHLPFARWDMRRAIHSSLLATDATPSSGGAVEAPITEELARALWKHAELKGGAVRLDNPGALEPLAFRPEEASRFASSVALCLPWRVVSSYHFRETSHINLQEARALRKEIVRLAANPASYNTVILALNGSRVVIGAFAKGRSSSRKLNGILRAMTPHLVVSGISLSLLWVETAANIADCPSRFQPLPAPLPAPRWLQKLGVPARGSAAPGLLGVEVFVSSKGLTAAVAAKGLDMQEPIGLSWGNDASEEWVTQLFAEGSLCWAWLSPPRRTFLRSSAAGSWRFGRHHDGPEGDESWPEVAYENFCWHRALELANLAILQGTFFAIEHPKRSAAWSLSGTQRLLSVEGVCLLQVDWDAYEHGGLTSQRTHKPSRVLTNIPWLKELVKKRQGGPKHVHRHTAFMSGGHAALSVEYRHSLRESSAWLLNKARELGIDLTRRTSARTVDRVLEATVERCYQDGARLYKVTLGVLGLQRALRIAGPLLRGTWAAIKGWRSLQPVKSRVPISKYVLECLLVTLMARALGELGRDRERYLAAMLCSWVCFEALLRPGEAANLLVGDVCLPDPGLPSDEAVGLVLSLRSPKTRRVWRNQCVIVKSPALIRWLAWWVEGKPRSEKLFRVARKRRRATQKVPLGVCFSQLFFRNFTSRASHLQSQAFLKADHLFAYVVQWRTWLVLVLVLLFPRVVALLLALVVRLCVRGLVAVGLHLGRELLTQLTAAAAEVEDSLVLWLSELLLGSHSPPQPPLLLTDGAPPPAPPPTAGSLTTALPARPFDYVTLVLLVWNLYRGQPVRGGGGEPGVKKRSATSAAALRSEELLVIRSNPAFQKKCESGVRKALRHLKEQDGQYQLREMFKADAAALLSRSGDAPPLAVAGFCSRVEKAPVGRGLLVRERAQIGELLFVEKAFILGSHQALLGAALKKLQSCPKMDFDQFMNLVNGEEEEVVSPAGSSITIACPEDEGDRTVDEDKVQRILQLNARSRITLSKTGEIEEKLWGLWPLAASMNHSCRPNANFTFVGDVLICRAARDLEMGDEICCNFVRVDRPAMLRQRELQSEYNFSCTCARCILEKAFLPDSKAQEFMDKIKKLSRAPRRRDREALEAWAGSWSFLYREIEYDVSLAIKRNGKTLDEDLSLVAASDELFERCWTADHEVAILAQGVPQKRDTVEEELVLERECQPSSEWDESRSLESPIASCKGDSQTIGIVTGVGPPAQSEMLPSLATNPATAEKDSDRDIGNRGEKNSKRAQVCQACACRTPDPEAE</sequence>
<gene>
    <name evidence="3" type="primary">SMYD3</name>
    <name evidence="3" type="ORF">AK812_SmicGene17420</name>
</gene>
<feature type="domain" description="SET" evidence="2">
    <location>
        <begin position="1849"/>
        <end position="2021"/>
    </location>
</feature>
<feature type="compositionally biased region" description="Basic and acidic residues" evidence="1">
    <location>
        <begin position="219"/>
        <end position="233"/>
    </location>
</feature>
<reference evidence="3 4" key="1">
    <citation type="submission" date="2016-02" db="EMBL/GenBank/DDBJ databases">
        <title>Genome analysis of coral dinoflagellate symbionts highlights evolutionary adaptations to a symbiotic lifestyle.</title>
        <authorList>
            <person name="Aranda M."/>
            <person name="Li Y."/>
            <person name="Liew Y.J."/>
            <person name="Baumgarten S."/>
            <person name="Simakov O."/>
            <person name="Wilson M."/>
            <person name="Piel J."/>
            <person name="Ashoor H."/>
            <person name="Bougouffa S."/>
            <person name="Bajic V.B."/>
            <person name="Ryu T."/>
            <person name="Ravasi T."/>
            <person name="Bayer T."/>
            <person name="Micklem G."/>
            <person name="Kim H."/>
            <person name="Bhak J."/>
            <person name="Lajeunesse T.C."/>
            <person name="Voolstra C.R."/>
        </authorList>
    </citation>
    <scope>NUCLEOTIDE SEQUENCE [LARGE SCALE GENOMIC DNA]</scope>
    <source>
        <strain evidence="3 4">CCMP2467</strain>
    </source>
</reference>
<feature type="compositionally biased region" description="Basic and acidic residues" evidence="1">
    <location>
        <begin position="2209"/>
        <end position="2225"/>
    </location>
</feature>
<dbReference type="Proteomes" id="UP000186817">
    <property type="component" value="Unassembled WGS sequence"/>
</dbReference>
<dbReference type="SUPFAM" id="SSF82199">
    <property type="entry name" value="SET domain"/>
    <property type="match status" value="1"/>
</dbReference>
<evidence type="ECO:0000313" key="3">
    <source>
        <dbReference type="EMBL" id="OLP99946.1"/>
    </source>
</evidence>
<dbReference type="InterPro" id="IPR053209">
    <property type="entry name" value="Gramillin-biosynth_MTr"/>
</dbReference>
<evidence type="ECO:0000259" key="2">
    <source>
        <dbReference type="PROSITE" id="PS50280"/>
    </source>
</evidence>
<dbReference type="InterPro" id="IPR001214">
    <property type="entry name" value="SET_dom"/>
</dbReference>
<dbReference type="PANTHER" id="PTHR47643">
    <property type="entry name" value="TPR DOMAIN PROTEIN (AFU_ORTHOLOGUE AFUA_5G12710)"/>
    <property type="match status" value="1"/>
</dbReference>
<accession>A0A1Q9DXQ7</accession>
<dbReference type="GO" id="GO:0008168">
    <property type="term" value="F:methyltransferase activity"/>
    <property type="evidence" value="ECO:0007669"/>
    <property type="project" value="UniProtKB-KW"/>
</dbReference>
<name>A0A1Q9DXQ7_SYMMI</name>
<feature type="region of interest" description="Disordered" evidence="1">
    <location>
        <begin position="136"/>
        <end position="188"/>
    </location>
</feature>
<dbReference type="PANTHER" id="PTHR47643:SF2">
    <property type="entry name" value="TPR DOMAIN PROTEIN (AFU_ORTHOLOGUE AFUA_5G12710)"/>
    <property type="match status" value="1"/>
</dbReference>
<organism evidence="3 4">
    <name type="scientific">Symbiodinium microadriaticum</name>
    <name type="common">Dinoflagellate</name>
    <name type="synonym">Zooxanthella microadriatica</name>
    <dbReference type="NCBI Taxonomy" id="2951"/>
    <lineage>
        <taxon>Eukaryota</taxon>
        <taxon>Sar</taxon>
        <taxon>Alveolata</taxon>
        <taxon>Dinophyceae</taxon>
        <taxon>Suessiales</taxon>
        <taxon>Symbiodiniaceae</taxon>
        <taxon>Symbiodinium</taxon>
    </lineage>
</organism>
<protein>
    <submittedName>
        <fullName evidence="3">Histone-lysine N-methyltransferase SMYD3</fullName>
    </submittedName>
</protein>
<feature type="compositionally biased region" description="Basic and acidic residues" evidence="1">
    <location>
        <begin position="169"/>
        <end position="188"/>
    </location>
</feature>
<dbReference type="PROSITE" id="PS50280">
    <property type="entry name" value="SET"/>
    <property type="match status" value="1"/>
</dbReference>